<dbReference type="PANTHER" id="PTHR42981:SF2">
    <property type="entry name" value="PYRUVATE DEHYDROGENASE [UBIQUINONE]"/>
    <property type="match status" value="1"/>
</dbReference>
<dbReference type="PANTHER" id="PTHR42981">
    <property type="entry name" value="PYRUVATE DEHYDROGENASE [UBIQUINONE]"/>
    <property type="match status" value="1"/>
</dbReference>
<dbReference type="InterPro" id="IPR000399">
    <property type="entry name" value="TPP-bd_CS"/>
</dbReference>
<dbReference type="InterPro" id="IPR012001">
    <property type="entry name" value="Thiamin_PyroP_enz_TPP-bd_dom"/>
</dbReference>
<dbReference type="InterPro" id="IPR029061">
    <property type="entry name" value="THDP-binding"/>
</dbReference>
<dbReference type="Pfam" id="PF00205">
    <property type="entry name" value="TPP_enzyme_M"/>
    <property type="match status" value="1"/>
</dbReference>
<evidence type="ECO:0000259" key="4">
    <source>
        <dbReference type="Pfam" id="PF00205"/>
    </source>
</evidence>
<name>A0A485LWB2_9ZZZZ</name>
<dbReference type="CDD" id="cd07039">
    <property type="entry name" value="TPP_PYR_POX"/>
    <property type="match status" value="1"/>
</dbReference>
<gene>
    <name evidence="7" type="primary">poxB</name>
    <name evidence="7" type="ORF">SCFA_190001</name>
</gene>
<dbReference type="InterPro" id="IPR047210">
    <property type="entry name" value="TPP_PYR_POXB-like"/>
</dbReference>
<dbReference type="InterPro" id="IPR029035">
    <property type="entry name" value="DHS-like_NAD/FAD-binding_dom"/>
</dbReference>
<dbReference type="GO" id="GO:0052737">
    <property type="term" value="F:pyruvate dehydrogenase (quinone) activity"/>
    <property type="evidence" value="ECO:0007669"/>
    <property type="project" value="UniProtKB-EC"/>
</dbReference>
<dbReference type="Pfam" id="PF02775">
    <property type="entry name" value="TPP_enzyme_C"/>
    <property type="match status" value="1"/>
</dbReference>
<feature type="domain" description="Thiamine pyrophosphate enzyme TPP-binding" evidence="5">
    <location>
        <begin position="380"/>
        <end position="525"/>
    </location>
</feature>
<feature type="domain" description="Thiamine pyrophosphate enzyme central" evidence="4">
    <location>
        <begin position="193"/>
        <end position="320"/>
    </location>
</feature>
<dbReference type="GO" id="GO:0030976">
    <property type="term" value="F:thiamine pyrophosphate binding"/>
    <property type="evidence" value="ECO:0007669"/>
    <property type="project" value="InterPro"/>
</dbReference>
<keyword evidence="7" id="KW-0560">Oxidoreductase</keyword>
<accession>A0A485LWB2</accession>
<dbReference type="InterPro" id="IPR047211">
    <property type="entry name" value="POXB-like"/>
</dbReference>
<keyword evidence="7" id="KW-0670">Pyruvate</keyword>
<proteinExistence type="inferred from homology"/>
<evidence type="ECO:0000256" key="2">
    <source>
        <dbReference type="ARBA" id="ARBA00023052"/>
    </source>
</evidence>
<evidence type="ECO:0000256" key="3">
    <source>
        <dbReference type="RuleBase" id="RU362132"/>
    </source>
</evidence>
<dbReference type="GO" id="GO:0016874">
    <property type="term" value="F:ligase activity"/>
    <property type="evidence" value="ECO:0007669"/>
    <property type="project" value="UniProtKB-KW"/>
</dbReference>
<protein>
    <submittedName>
        <fullName evidence="7">Putative Thiamine pyrophosphate-requiring enzymes (Acetolactate synthase, pyruvate dehydrogenase (Cytochrome), glyoxylate carboligase, phosphonopyruvate decarboxylase)</fullName>
        <ecNumber evidence="7">1.2.5.1</ecNumber>
    </submittedName>
</protein>
<evidence type="ECO:0000313" key="7">
    <source>
        <dbReference type="EMBL" id="VFU12797.1"/>
    </source>
</evidence>
<keyword evidence="7" id="KW-0436">Ligase</keyword>
<evidence type="ECO:0000259" key="5">
    <source>
        <dbReference type="Pfam" id="PF02775"/>
    </source>
</evidence>
<keyword evidence="2 3" id="KW-0786">Thiamine pyrophosphate</keyword>
<feature type="domain" description="Thiamine pyrophosphate enzyme N-terminal TPP-binding" evidence="6">
    <location>
        <begin position="6"/>
        <end position="121"/>
    </location>
</feature>
<evidence type="ECO:0000259" key="6">
    <source>
        <dbReference type="Pfam" id="PF02776"/>
    </source>
</evidence>
<reference evidence="7" key="1">
    <citation type="submission" date="2019-03" db="EMBL/GenBank/DDBJ databases">
        <authorList>
            <person name="Hao L."/>
        </authorList>
    </citation>
    <scope>NUCLEOTIDE SEQUENCE</scope>
</reference>
<dbReference type="EMBL" id="CAADRN010000101">
    <property type="protein sequence ID" value="VFU12797.1"/>
    <property type="molecule type" value="Genomic_DNA"/>
</dbReference>
<dbReference type="Gene3D" id="3.40.50.970">
    <property type="match status" value="2"/>
</dbReference>
<sequence>MSKQRNVAEAILEQLSAWGVKYIYGLVGDDIFYLMDALARRNTIKFYQVKHEESAAIMASAQAKLTGETGVCLADGGPGTAHLINGLADAFMDNVPVLAITGQVARKDIGTNKKQYVDQQSLLRPLVSYTGLLCDPAATPQVLENAWRPAVAGRSVSHVSVPMDVLPMPCEAAIIPPAPYLGSHPRSSAEVVQGALELMRKSHRPVILSGAGGRKAGRFLSELSLRWGAAIINTLAGTGVVDRYHPYYVGGLGHAGSPASARLLSQADLCLVVGANWWPQNYVPKDIPVIQIDLNPGHIGSTIPVAYGLVGDAGSLVEQLSSAITPDSNREWTGLIRKEINSWLNQLEQETSVQSSPVHPAALIRAIQQVAPDDAVICLDTGDHTVWFGRVFRPVRQQVLLSGKWRTMGFGLPAALAAKINRPAQKVLALVGDGGYAMTMADFLTAVKYNLDVKIVIMNNSCLAMEKNEMAAGGLLPEGTSLQNPDFAGYANNCGGLGLRVEHSMDLESTLRDALNSEGPSLVDVKTSALAVPGTTMPV</sequence>
<evidence type="ECO:0000256" key="1">
    <source>
        <dbReference type="ARBA" id="ARBA00007812"/>
    </source>
</evidence>
<dbReference type="PROSITE" id="PS00187">
    <property type="entry name" value="TPP_ENZYMES"/>
    <property type="match status" value="1"/>
</dbReference>
<organism evidence="7">
    <name type="scientific">anaerobic digester metagenome</name>
    <dbReference type="NCBI Taxonomy" id="1263854"/>
    <lineage>
        <taxon>unclassified sequences</taxon>
        <taxon>metagenomes</taxon>
        <taxon>ecological metagenomes</taxon>
    </lineage>
</organism>
<dbReference type="GO" id="GO:0000287">
    <property type="term" value="F:magnesium ion binding"/>
    <property type="evidence" value="ECO:0007669"/>
    <property type="project" value="InterPro"/>
</dbReference>
<dbReference type="Pfam" id="PF02776">
    <property type="entry name" value="TPP_enzyme_N"/>
    <property type="match status" value="1"/>
</dbReference>
<dbReference type="Gene3D" id="3.40.50.1220">
    <property type="entry name" value="TPP-binding domain"/>
    <property type="match status" value="1"/>
</dbReference>
<dbReference type="SUPFAM" id="SSF52467">
    <property type="entry name" value="DHS-like NAD/FAD-binding domain"/>
    <property type="match status" value="1"/>
</dbReference>
<dbReference type="InterPro" id="IPR012000">
    <property type="entry name" value="Thiamin_PyroP_enz_cen_dom"/>
</dbReference>
<dbReference type="SUPFAM" id="SSF52518">
    <property type="entry name" value="Thiamin diphosphate-binding fold (THDP-binding)"/>
    <property type="match status" value="2"/>
</dbReference>
<dbReference type="InterPro" id="IPR011766">
    <property type="entry name" value="TPP_enzyme_TPP-bd"/>
</dbReference>
<dbReference type="EC" id="1.2.5.1" evidence="7"/>
<comment type="similarity">
    <text evidence="1 3">Belongs to the TPP enzyme family.</text>
</comment>
<dbReference type="AlphaFoldDB" id="A0A485LWB2"/>